<organism evidence="1 2">
    <name type="scientific">Gossypium trilobum</name>
    <dbReference type="NCBI Taxonomy" id="34281"/>
    <lineage>
        <taxon>Eukaryota</taxon>
        <taxon>Viridiplantae</taxon>
        <taxon>Streptophyta</taxon>
        <taxon>Embryophyta</taxon>
        <taxon>Tracheophyta</taxon>
        <taxon>Spermatophyta</taxon>
        <taxon>Magnoliopsida</taxon>
        <taxon>eudicotyledons</taxon>
        <taxon>Gunneridae</taxon>
        <taxon>Pentapetalae</taxon>
        <taxon>rosids</taxon>
        <taxon>malvids</taxon>
        <taxon>Malvales</taxon>
        <taxon>Malvaceae</taxon>
        <taxon>Malvoideae</taxon>
        <taxon>Gossypium</taxon>
    </lineage>
</organism>
<comment type="caution">
    <text evidence="1">The sequence shown here is derived from an EMBL/GenBank/DDBJ whole genome shotgun (WGS) entry which is preliminary data.</text>
</comment>
<sequence>MHYAATFPRPTAYPLPTLQFGVATNQK</sequence>
<dbReference type="EMBL" id="JABEZW010000005">
    <property type="protein sequence ID" value="MBA0764797.1"/>
    <property type="molecule type" value="Genomic_DNA"/>
</dbReference>
<gene>
    <name evidence="1" type="ORF">Gotri_014085</name>
</gene>
<dbReference type="AlphaFoldDB" id="A0A7J9DVL7"/>
<proteinExistence type="predicted"/>
<evidence type="ECO:0000313" key="2">
    <source>
        <dbReference type="Proteomes" id="UP000593568"/>
    </source>
</evidence>
<keyword evidence="2" id="KW-1185">Reference proteome</keyword>
<evidence type="ECO:0000313" key="1">
    <source>
        <dbReference type="EMBL" id="MBA0764797.1"/>
    </source>
</evidence>
<protein>
    <submittedName>
        <fullName evidence="1">Uncharacterized protein</fullName>
    </submittedName>
</protein>
<reference evidence="1 2" key="1">
    <citation type="journal article" date="2019" name="Genome Biol. Evol.">
        <title>Insights into the evolution of the New World diploid cottons (Gossypium, subgenus Houzingenia) based on genome sequencing.</title>
        <authorList>
            <person name="Grover C.E."/>
            <person name="Arick M.A. 2nd"/>
            <person name="Thrash A."/>
            <person name="Conover J.L."/>
            <person name="Sanders W.S."/>
            <person name="Peterson D.G."/>
            <person name="Frelichowski J.E."/>
            <person name="Scheffler J.A."/>
            <person name="Scheffler B.E."/>
            <person name="Wendel J.F."/>
        </authorList>
    </citation>
    <scope>NUCLEOTIDE SEQUENCE [LARGE SCALE GENOMIC DNA]</scope>
    <source>
        <strain evidence="1">8</strain>
        <tissue evidence="1">Leaf</tissue>
    </source>
</reference>
<dbReference type="Proteomes" id="UP000593568">
    <property type="component" value="Unassembled WGS sequence"/>
</dbReference>
<name>A0A7J9DVL7_9ROSI</name>
<accession>A0A7J9DVL7</accession>